<keyword evidence="1" id="KW-1133">Transmembrane helix</keyword>
<sequence>MLFFTQLSTFVALAAICNAAAVNTGVTHFQKRDEATEALAVVQGLFDQVRVVTANINATRAGLNADSTIFENATALVSFQSDITSITTLVTAATVQVNAISVPVAKRSFTGLFVRQEPPSTTVIDLSNLLVTLLLEVENTVNPLLTNLGLGPLVDAVLVPLEQAINALVGALGELVDGLIALVVQLLDAITSAVGAIIGLILGALLGFLGIGTPPAGTLIASVA</sequence>
<dbReference type="AlphaFoldDB" id="A0A6A6G5C0"/>
<keyword evidence="4" id="KW-1185">Reference proteome</keyword>
<keyword evidence="1" id="KW-0812">Transmembrane</keyword>
<protein>
    <recommendedName>
        <fullName evidence="5">Hydrophobic surface binding protein A-domain-containing protein</fullName>
    </recommendedName>
</protein>
<feature type="transmembrane region" description="Helical" evidence="1">
    <location>
        <begin position="189"/>
        <end position="211"/>
    </location>
</feature>
<gene>
    <name evidence="3" type="ORF">BDZ85DRAFT_284459</name>
</gene>
<dbReference type="Proteomes" id="UP000799538">
    <property type="component" value="Unassembled WGS sequence"/>
</dbReference>
<accession>A0A6A6G5C0</accession>
<keyword evidence="2" id="KW-0732">Signal</keyword>
<reference evidence="4" key="1">
    <citation type="journal article" date="2020" name="Stud. Mycol.">
        <title>101 Dothideomycetes genomes: A test case for predicting lifestyles and emergence of pathogens.</title>
        <authorList>
            <person name="Haridas S."/>
            <person name="Albert R."/>
            <person name="Binder M."/>
            <person name="Bloem J."/>
            <person name="LaButti K."/>
            <person name="Salamov A."/>
            <person name="Andreopoulos B."/>
            <person name="Baker S."/>
            <person name="Barry K."/>
            <person name="Bills G."/>
            <person name="Bluhm B."/>
            <person name="Cannon C."/>
            <person name="Castanera R."/>
            <person name="Culley D."/>
            <person name="Daum C."/>
            <person name="Ezra D."/>
            <person name="Gonzalez J."/>
            <person name="Henrissat B."/>
            <person name="Kuo A."/>
            <person name="Liang C."/>
            <person name="Lipzen A."/>
            <person name="Lutzoni F."/>
            <person name="Magnuson J."/>
            <person name="Mondo S."/>
            <person name="Nolan M."/>
            <person name="Ohm R."/>
            <person name="Pangilinan J."/>
            <person name="Park H.-J."/>
            <person name="Ramirez L."/>
            <person name="Alfaro M."/>
            <person name="Sun H."/>
            <person name="Tritt A."/>
            <person name="Yoshinaga Y."/>
            <person name="Zwiers L.-H."/>
            <person name="Turgeon B."/>
            <person name="Goodwin S."/>
            <person name="Spatafora J."/>
            <person name="Crous P."/>
            <person name="Grigoriev I."/>
        </authorList>
    </citation>
    <scope>NUCLEOTIDE SEQUENCE [LARGE SCALE GENOMIC DNA]</scope>
    <source>
        <strain evidence="4">CECT 20119</strain>
    </source>
</reference>
<feature type="signal peptide" evidence="2">
    <location>
        <begin position="1"/>
        <end position="19"/>
    </location>
</feature>
<evidence type="ECO:0000313" key="4">
    <source>
        <dbReference type="Proteomes" id="UP000799538"/>
    </source>
</evidence>
<keyword evidence="1" id="KW-0472">Membrane</keyword>
<dbReference type="EMBL" id="ML992512">
    <property type="protein sequence ID" value="KAF2220738.1"/>
    <property type="molecule type" value="Genomic_DNA"/>
</dbReference>
<organism evidence="3 4">
    <name type="scientific">Elsinoe ampelina</name>
    <dbReference type="NCBI Taxonomy" id="302913"/>
    <lineage>
        <taxon>Eukaryota</taxon>
        <taxon>Fungi</taxon>
        <taxon>Dikarya</taxon>
        <taxon>Ascomycota</taxon>
        <taxon>Pezizomycotina</taxon>
        <taxon>Dothideomycetes</taxon>
        <taxon>Dothideomycetidae</taxon>
        <taxon>Myriangiales</taxon>
        <taxon>Elsinoaceae</taxon>
        <taxon>Elsinoe</taxon>
    </lineage>
</organism>
<name>A0A6A6G5C0_9PEZI</name>
<dbReference type="OrthoDB" id="5400400at2759"/>
<evidence type="ECO:0008006" key="5">
    <source>
        <dbReference type="Google" id="ProtNLM"/>
    </source>
</evidence>
<evidence type="ECO:0000313" key="3">
    <source>
        <dbReference type="EMBL" id="KAF2220738.1"/>
    </source>
</evidence>
<evidence type="ECO:0000256" key="2">
    <source>
        <dbReference type="SAM" id="SignalP"/>
    </source>
</evidence>
<feature type="chain" id="PRO_5025667360" description="Hydrophobic surface binding protein A-domain-containing protein" evidence="2">
    <location>
        <begin position="20"/>
        <end position="224"/>
    </location>
</feature>
<proteinExistence type="predicted"/>
<evidence type="ECO:0000256" key="1">
    <source>
        <dbReference type="SAM" id="Phobius"/>
    </source>
</evidence>